<evidence type="ECO:0000256" key="1">
    <source>
        <dbReference type="SAM" id="MobiDB-lite"/>
    </source>
</evidence>
<evidence type="ECO:0000313" key="3">
    <source>
        <dbReference type="Proteomes" id="UP000623687"/>
    </source>
</evidence>
<keyword evidence="3" id="KW-1185">Reference proteome</keyword>
<feature type="region of interest" description="Disordered" evidence="1">
    <location>
        <begin position="1"/>
        <end position="31"/>
    </location>
</feature>
<gene>
    <name evidence="2" type="ORF">PC9H_008267</name>
</gene>
<evidence type="ECO:0000313" key="2">
    <source>
        <dbReference type="EMBL" id="KAF7429029.1"/>
    </source>
</evidence>
<dbReference type="GeneID" id="59378085"/>
<comment type="caution">
    <text evidence="2">The sequence shown here is derived from an EMBL/GenBank/DDBJ whole genome shotgun (WGS) entry which is preliminary data.</text>
</comment>
<dbReference type="AlphaFoldDB" id="A0A8H6ZVT5"/>
<organism evidence="2 3">
    <name type="scientific">Pleurotus ostreatus</name>
    <name type="common">Oyster mushroom</name>
    <name type="synonym">White-rot fungus</name>
    <dbReference type="NCBI Taxonomy" id="5322"/>
    <lineage>
        <taxon>Eukaryota</taxon>
        <taxon>Fungi</taxon>
        <taxon>Dikarya</taxon>
        <taxon>Basidiomycota</taxon>
        <taxon>Agaricomycotina</taxon>
        <taxon>Agaricomycetes</taxon>
        <taxon>Agaricomycetidae</taxon>
        <taxon>Agaricales</taxon>
        <taxon>Pleurotineae</taxon>
        <taxon>Pleurotaceae</taxon>
        <taxon>Pleurotus</taxon>
    </lineage>
</organism>
<name>A0A8H6ZVT5_PLEOS</name>
<reference evidence="2" key="1">
    <citation type="submission" date="2019-07" db="EMBL/GenBank/DDBJ databases">
        <authorList>
            <person name="Palmer J.M."/>
        </authorList>
    </citation>
    <scope>NUCLEOTIDE SEQUENCE</scope>
    <source>
        <strain evidence="2">PC9</strain>
    </source>
</reference>
<dbReference type="EMBL" id="JACETU010000005">
    <property type="protein sequence ID" value="KAF7429029.1"/>
    <property type="molecule type" value="Genomic_DNA"/>
</dbReference>
<sequence length="190" mass="20290">MSLSSLRTLAASNPAPPTTLMSTSPTKDAGMPTPTCAPCLPEPVSLRLVVASRGFEGALRSVRKGEVGDEDVEVARKNGEALTNQLPHPPSQPADAETLTMRFLVNTEAPSTAVPRSGARAWSIAHARAVFIPTIHTRTFVRSFPVAHSTSSSAVLRPPFLRLLDPLFLPLSPFVLVFPSPSPWASSLLF</sequence>
<accession>A0A8H6ZVT5</accession>
<proteinExistence type="predicted"/>
<dbReference type="Proteomes" id="UP000623687">
    <property type="component" value="Unassembled WGS sequence"/>
</dbReference>
<feature type="compositionally biased region" description="Polar residues" evidence="1">
    <location>
        <begin position="1"/>
        <end position="11"/>
    </location>
</feature>
<protein>
    <submittedName>
        <fullName evidence="2">Uncharacterized protein</fullName>
    </submittedName>
</protein>
<dbReference type="VEuPathDB" id="FungiDB:PC9H_008267"/>
<dbReference type="RefSeq" id="XP_036631401.1">
    <property type="nucleotide sequence ID" value="XM_036777781.1"/>
</dbReference>